<dbReference type="AlphaFoldDB" id="A0A7K3MDI9"/>
<keyword evidence="10" id="KW-1003">Cell membrane</keyword>
<evidence type="ECO:0000256" key="10">
    <source>
        <dbReference type="RuleBase" id="RU367007"/>
    </source>
</evidence>
<evidence type="ECO:0000256" key="7">
    <source>
        <dbReference type="ARBA" id="ARBA00022989"/>
    </source>
</evidence>
<keyword evidence="4 10" id="KW-0328">Glycosyltransferase</keyword>
<evidence type="ECO:0000259" key="12">
    <source>
        <dbReference type="Pfam" id="PF16192"/>
    </source>
</evidence>
<dbReference type="PANTHER" id="PTHR10050:SF46">
    <property type="entry name" value="PROTEIN O-MANNOSYL-TRANSFERASE 2"/>
    <property type="match status" value="1"/>
</dbReference>
<feature type="transmembrane region" description="Helical" evidence="10">
    <location>
        <begin position="132"/>
        <end position="152"/>
    </location>
</feature>
<evidence type="ECO:0000256" key="5">
    <source>
        <dbReference type="ARBA" id="ARBA00022679"/>
    </source>
</evidence>
<evidence type="ECO:0000259" key="11">
    <source>
        <dbReference type="Pfam" id="PF02366"/>
    </source>
</evidence>
<keyword evidence="7 10" id="KW-1133">Transmembrane helix</keyword>
<comment type="similarity">
    <text evidence="3 10">Belongs to the glycosyltransferase 39 family.</text>
</comment>
<dbReference type="Pfam" id="PF16192">
    <property type="entry name" value="PMT_4TMC"/>
    <property type="match status" value="1"/>
</dbReference>
<evidence type="ECO:0000313" key="14">
    <source>
        <dbReference type="Proteomes" id="UP000460435"/>
    </source>
</evidence>
<evidence type="ECO:0000256" key="1">
    <source>
        <dbReference type="ARBA" id="ARBA00004127"/>
    </source>
</evidence>
<protein>
    <recommendedName>
        <fullName evidence="9 10">Polyprenol-phosphate-mannose--protein mannosyltransferase</fullName>
        <ecNumber evidence="10">2.4.1.-</ecNumber>
    </recommendedName>
</protein>
<evidence type="ECO:0000256" key="2">
    <source>
        <dbReference type="ARBA" id="ARBA00004922"/>
    </source>
</evidence>
<feature type="domain" description="ArnT-like N-terminal" evidence="11">
    <location>
        <begin position="110"/>
        <end position="242"/>
    </location>
</feature>
<evidence type="ECO:0000256" key="9">
    <source>
        <dbReference type="ARBA" id="ARBA00093617"/>
    </source>
</evidence>
<feature type="domain" description="Protein O-mannosyl-transferase C-terminal four TM" evidence="12">
    <location>
        <begin position="317"/>
        <end position="507"/>
    </location>
</feature>
<evidence type="ECO:0000256" key="3">
    <source>
        <dbReference type="ARBA" id="ARBA00007222"/>
    </source>
</evidence>
<accession>A0A7K3MDI9</accession>
<comment type="caution">
    <text evidence="13">The sequence shown here is derived from an EMBL/GenBank/DDBJ whole genome shotgun (WGS) entry which is preliminary data.</text>
</comment>
<dbReference type="EC" id="2.4.1.-" evidence="10"/>
<dbReference type="InterPro" id="IPR032421">
    <property type="entry name" value="PMT_4TMC"/>
</dbReference>
<gene>
    <name evidence="13" type="ORF">F7O44_25655</name>
</gene>
<evidence type="ECO:0000313" key="13">
    <source>
        <dbReference type="EMBL" id="NDL60468.1"/>
    </source>
</evidence>
<feature type="transmembrane region" description="Helical" evidence="10">
    <location>
        <begin position="268"/>
        <end position="289"/>
    </location>
</feature>
<dbReference type="PANTHER" id="PTHR10050">
    <property type="entry name" value="DOLICHYL-PHOSPHATE-MANNOSE--PROTEIN MANNOSYLTRANSFERASE"/>
    <property type="match status" value="1"/>
</dbReference>
<feature type="transmembrane region" description="Helical" evidence="10">
    <location>
        <begin position="383"/>
        <end position="401"/>
    </location>
</feature>
<dbReference type="Proteomes" id="UP000460435">
    <property type="component" value="Unassembled WGS sequence"/>
</dbReference>
<feature type="transmembrane region" description="Helical" evidence="10">
    <location>
        <begin position="430"/>
        <end position="453"/>
    </location>
</feature>
<keyword evidence="14" id="KW-1185">Reference proteome</keyword>
<evidence type="ECO:0000256" key="6">
    <source>
        <dbReference type="ARBA" id="ARBA00022692"/>
    </source>
</evidence>
<dbReference type="UniPathway" id="UPA00378"/>
<feature type="transmembrane region" description="Helical" evidence="10">
    <location>
        <begin position="6"/>
        <end position="25"/>
    </location>
</feature>
<feature type="transmembrane region" description="Helical" evidence="10">
    <location>
        <begin position="229"/>
        <end position="247"/>
    </location>
</feature>
<comment type="pathway">
    <text evidence="2 10">Protein modification; protein glycosylation.</text>
</comment>
<dbReference type="Pfam" id="PF02366">
    <property type="entry name" value="PMT"/>
    <property type="match status" value="1"/>
</dbReference>
<dbReference type="InterPro" id="IPR003342">
    <property type="entry name" value="ArnT-like_N"/>
</dbReference>
<evidence type="ECO:0000256" key="8">
    <source>
        <dbReference type="ARBA" id="ARBA00023136"/>
    </source>
</evidence>
<dbReference type="GO" id="GO:0012505">
    <property type="term" value="C:endomembrane system"/>
    <property type="evidence" value="ECO:0007669"/>
    <property type="project" value="UniProtKB-SubCell"/>
</dbReference>
<keyword evidence="8 10" id="KW-0472">Membrane</keyword>
<feature type="transmembrane region" description="Helical" evidence="10">
    <location>
        <begin position="159"/>
        <end position="179"/>
    </location>
</feature>
<feature type="transmembrane region" description="Helical" evidence="10">
    <location>
        <begin position="465"/>
        <end position="485"/>
    </location>
</feature>
<dbReference type="InterPro" id="IPR027005">
    <property type="entry name" value="PMT-like"/>
</dbReference>
<dbReference type="GO" id="GO:0005886">
    <property type="term" value="C:plasma membrane"/>
    <property type="evidence" value="ECO:0007669"/>
    <property type="project" value="UniProtKB-SubCell"/>
</dbReference>
<keyword evidence="5 10" id="KW-0808">Transferase</keyword>
<sequence length="508" mass="56244">MQDNRFWGWAGPLFVGAVAAVLRLVELGRPNRIMFDETYYAKDALSQLLFGYARKFVEDADEMIMSGEVDALDADSGLFEDEPSFVVHPPVGKFLIGLGIRTFGMEPTGWRIATALAGVITVVLVARAGRRLFRSTVLGCTAGLFVAVDGLSIAVSRTALLDGLLAMFVVAAFACLLVDRDQSRAALTGWASERTAAGKWLGDGPLLAWRPWRLAAGIMLGLACGTKWSGIYVVAVFGLMTVLWEIGARRAAGLQSPTLNSALRDGPVAFVTIVGSAVVVYIGSWWGWITSDNGWARNWAAGNAPSGLGEWMPEWLRGLWHYHARIWDFHTNLTSEHTYESGAWTWLFLRRPVLFEYQSLDQYEQGCLVDHCSQSVLALGNPALWWGSIAALIACAVYWFLRRDWRPGAILAGMVATWVPWLLYPDRTTFAFYAAAMMPFMALAVAYTLGRIIGARSDPATRRTIGLAVAGLYVLAVVLLAARFYPIYVGEVIPYEQWRRLMWFDSWI</sequence>
<feature type="transmembrane region" description="Helical" evidence="10">
    <location>
        <begin position="108"/>
        <end position="126"/>
    </location>
</feature>
<evidence type="ECO:0000256" key="4">
    <source>
        <dbReference type="ARBA" id="ARBA00022676"/>
    </source>
</evidence>
<dbReference type="GO" id="GO:0004169">
    <property type="term" value="F:dolichyl-phosphate-mannose-protein mannosyltransferase activity"/>
    <property type="evidence" value="ECO:0007669"/>
    <property type="project" value="UniProtKB-UniRule"/>
</dbReference>
<proteinExistence type="inferred from homology"/>
<dbReference type="EMBL" id="WLZY01000012">
    <property type="protein sequence ID" value="NDL60468.1"/>
    <property type="molecule type" value="Genomic_DNA"/>
</dbReference>
<comment type="function">
    <text evidence="10">Protein O-mannosyltransferase that catalyzes the transfer of a single mannose residue from a polyprenol phospho-mannosyl lipidic donor to the hydroxyl group of selected serine and threonine residues in acceptor proteins.</text>
</comment>
<reference evidence="13 14" key="1">
    <citation type="submission" date="2019-11" db="EMBL/GenBank/DDBJ databases">
        <authorList>
            <person name="Li X.-J."/>
            <person name="Feng X.-M."/>
        </authorList>
    </citation>
    <scope>NUCLEOTIDE SEQUENCE [LARGE SCALE GENOMIC DNA]</scope>
    <source>
        <strain evidence="13 14">XMNu-373</strain>
    </source>
</reference>
<organism evidence="13 14">
    <name type="scientific">Phytoactinopolyspora mesophila</name>
    <dbReference type="NCBI Taxonomy" id="2650750"/>
    <lineage>
        <taxon>Bacteria</taxon>
        <taxon>Bacillati</taxon>
        <taxon>Actinomycetota</taxon>
        <taxon>Actinomycetes</taxon>
        <taxon>Jiangellales</taxon>
        <taxon>Jiangellaceae</taxon>
        <taxon>Phytoactinopolyspora</taxon>
    </lineage>
</organism>
<comment type="subcellular location">
    <subcellularLocation>
        <location evidence="10">Cell membrane</location>
    </subcellularLocation>
    <subcellularLocation>
        <location evidence="1">Endomembrane system</location>
        <topology evidence="1">Multi-pass membrane protein</topology>
    </subcellularLocation>
</comment>
<name>A0A7K3MDI9_9ACTN</name>
<keyword evidence="6 10" id="KW-0812">Transmembrane</keyword>